<protein>
    <submittedName>
        <fullName evidence="1">Uncharacterized protein</fullName>
    </submittedName>
</protein>
<proteinExistence type="predicted"/>
<evidence type="ECO:0000313" key="2">
    <source>
        <dbReference type="Proteomes" id="UP000309016"/>
    </source>
</evidence>
<dbReference type="EMBL" id="CP040812">
    <property type="protein sequence ID" value="QCY70721.1"/>
    <property type="molecule type" value="Genomic_DNA"/>
</dbReference>
<keyword evidence="2" id="KW-1185">Reference proteome</keyword>
<organism evidence="1 2">
    <name type="scientific">Antarcticibacterium flavum</name>
    <dbReference type="NCBI Taxonomy" id="2058175"/>
    <lineage>
        <taxon>Bacteria</taxon>
        <taxon>Pseudomonadati</taxon>
        <taxon>Bacteroidota</taxon>
        <taxon>Flavobacteriia</taxon>
        <taxon>Flavobacteriales</taxon>
        <taxon>Flavobacteriaceae</taxon>
        <taxon>Antarcticibacterium</taxon>
    </lineage>
</organism>
<dbReference type="Proteomes" id="UP000309016">
    <property type="component" value="Chromosome"/>
</dbReference>
<dbReference type="RefSeq" id="WP_139067290.1">
    <property type="nucleotide sequence ID" value="NZ_CP040812.1"/>
</dbReference>
<dbReference type="PROSITE" id="PS51257">
    <property type="entry name" value="PROKAR_LIPOPROTEIN"/>
    <property type="match status" value="1"/>
</dbReference>
<evidence type="ECO:0000313" key="1">
    <source>
        <dbReference type="EMBL" id="QCY70721.1"/>
    </source>
</evidence>
<sequence length="143" mass="16249">MRKLYIICCVAAFLACGRSPEEDKYVSIIDSLKVENKDLQQANDTLSEHLLKKAYIARNYPKYFDTIPEPEEFILKEISQEPGLIPKEAVLGGTMRFTEVSFINDKLITASYEEGHVMGEAVYSYSMNKRGQLQFSLVGIVKE</sequence>
<accession>A0A5B7X7V9</accession>
<dbReference type="OrthoDB" id="852102at2"/>
<dbReference type="AlphaFoldDB" id="A0A5B7X7V9"/>
<gene>
    <name evidence="1" type="ORF">FHG64_15710</name>
</gene>
<name>A0A5B7X7V9_9FLAO</name>
<reference evidence="1 2" key="1">
    <citation type="submission" date="2019-06" db="EMBL/GenBank/DDBJ databases">
        <title>Complete genome sequence of Antarcticibacterium flavum KCTC 52984T from an Antarctic marine sediment.</title>
        <authorList>
            <person name="Lee Y.M."/>
            <person name="Shin S.C."/>
        </authorList>
    </citation>
    <scope>NUCLEOTIDE SEQUENCE [LARGE SCALE GENOMIC DNA]</scope>
    <source>
        <strain evidence="1 2">KCTC 52984</strain>
    </source>
</reference>
<dbReference type="KEGG" id="afla:FHG64_15710"/>